<dbReference type="PANTHER" id="PTHR11371:SF31">
    <property type="entry name" value="EXTRACELLULAR NUCLEASE"/>
    <property type="match status" value="1"/>
</dbReference>
<dbReference type="GO" id="GO:0016787">
    <property type="term" value="F:hydrolase activity"/>
    <property type="evidence" value="ECO:0007669"/>
    <property type="project" value="UniProtKB-KW"/>
</dbReference>
<name>A0A285VIX1_9GAMM</name>
<feature type="domain" description="Endonuclease/exonuclease/phosphatase" evidence="5">
    <location>
        <begin position="31"/>
        <end position="209"/>
    </location>
</feature>
<dbReference type="EMBL" id="OBQJ01000003">
    <property type="protein sequence ID" value="SOC54019.1"/>
    <property type="molecule type" value="Genomic_DNA"/>
</dbReference>
<dbReference type="SMART" id="SM00476">
    <property type="entry name" value="DNaseIc"/>
    <property type="match status" value="1"/>
</dbReference>
<dbReference type="InterPro" id="IPR016202">
    <property type="entry name" value="DNase_I"/>
</dbReference>
<protein>
    <submittedName>
        <fullName evidence="6">Helix-hairpin-helix motif-containing protein</fullName>
    </submittedName>
</protein>
<evidence type="ECO:0000313" key="6">
    <source>
        <dbReference type="EMBL" id="SOC54019.1"/>
    </source>
</evidence>
<evidence type="ECO:0000259" key="5">
    <source>
        <dbReference type="Pfam" id="PF03372"/>
    </source>
</evidence>
<dbReference type="AlphaFoldDB" id="A0A285VIX1"/>
<feature type="chain" id="PRO_5012018424" evidence="4">
    <location>
        <begin position="27"/>
        <end position="361"/>
    </location>
</feature>
<evidence type="ECO:0000256" key="1">
    <source>
        <dbReference type="ARBA" id="ARBA00007359"/>
    </source>
</evidence>
<gene>
    <name evidence="6" type="ORF">SAMN05421509_10365</name>
</gene>
<dbReference type="SUPFAM" id="SSF56219">
    <property type="entry name" value="DNase I-like"/>
    <property type="match status" value="1"/>
</dbReference>
<sequence>MPRLIKFVLPSCTLLLTLGLCVPAPAAMTIGSWNLKHLGWKNDKNLATVAEILQGADLWALQEVMDTVAVQDLERRLEQQTDEAWSSMVSHEVGRSTYRESYAFLWRDNAVDYTQGAVVYLDPGDLFAREPYLAEFRDKENGATVAMAAVHIVYGDSRTDRTPEIRELASIWDWMGEVYPGSTRVIAGDFNLAPTDRAWQPLRDAGAQPAITSGATTLSKSDGRYASLYDNFWYDADVLDVTGTGIVHFPQLMGVDHQTARDLVSDHAPIYLTTGEASPGFGGMNDTVTASGSSVGNESHCIDLNTALASELDQLPNIGPARAQAIIDGRPWASVEALNRINGIGLARAKEIRQSRLICKS</sequence>
<dbReference type="GO" id="GO:0006308">
    <property type="term" value="P:DNA catabolic process"/>
    <property type="evidence" value="ECO:0007669"/>
    <property type="project" value="InterPro"/>
</dbReference>
<dbReference type="InterPro" id="IPR036691">
    <property type="entry name" value="Endo/exonu/phosph_ase_sf"/>
</dbReference>
<reference evidence="6 7" key="1">
    <citation type="submission" date="2017-08" db="EMBL/GenBank/DDBJ databases">
        <authorList>
            <person name="de Groot N.N."/>
        </authorList>
    </citation>
    <scope>NUCLEOTIDE SEQUENCE [LARGE SCALE GENOMIC DNA]</scope>
    <source>
        <strain evidence="6 7">USBA 855</strain>
    </source>
</reference>
<keyword evidence="2" id="KW-0540">Nuclease</keyword>
<evidence type="ECO:0000256" key="2">
    <source>
        <dbReference type="ARBA" id="ARBA00022722"/>
    </source>
</evidence>
<accession>A0A285VIX1</accession>
<dbReference type="SUPFAM" id="SSF81585">
    <property type="entry name" value="PsbU/PolX domain-like"/>
    <property type="match status" value="1"/>
</dbReference>
<evidence type="ECO:0000313" key="7">
    <source>
        <dbReference type="Proteomes" id="UP000219023"/>
    </source>
</evidence>
<dbReference type="Proteomes" id="UP000219023">
    <property type="component" value="Unassembled WGS sequence"/>
</dbReference>
<feature type="signal peptide" evidence="4">
    <location>
        <begin position="1"/>
        <end position="26"/>
    </location>
</feature>
<proteinExistence type="inferred from homology"/>
<dbReference type="PANTHER" id="PTHR11371">
    <property type="entry name" value="DEOXYRIBONUCLEASE"/>
    <property type="match status" value="1"/>
</dbReference>
<dbReference type="Pfam" id="PF03372">
    <property type="entry name" value="Exo_endo_phos"/>
    <property type="match status" value="1"/>
</dbReference>
<dbReference type="InterPro" id="IPR005135">
    <property type="entry name" value="Endo/exonuclease/phosphatase"/>
</dbReference>
<dbReference type="GO" id="GO:0004536">
    <property type="term" value="F:DNA nuclease activity"/>
    <property type="evidence" value="ECO:0007669"/>
    <property type="project" value="InterPro"/>
</dbReference>
<dbReference type="Gene3D" id="3.60.10.10">
    <property type="entry name" value="Endonuclease/exonuclease/phosphatase"/>
    <property type="match status" value="1"/>
</dbReference>
<comment type="similarity">
    <text evidence="1">Belongs to the DNase I family.</text>
</comment>
<dbReference type="RefSeq" id="WP_245846353.1">
    <property type="nucleotide sequence ID" value="NZ_OBQJ01000003.1"/>
</dbReference>
<evidence type="ECO:0000256" key="4">
    <source>
        <dbReference type="SAM" id="SignalP"/>
    </source>
</evidence>
<dbReference type="Pfam" id="PF12836">
    <property type="entry name" value="HHH_3"/>
    <property type="match status" value="1"/>
</dbReference>
<organism evidence="6 7">
    <name type="scientific">Chromohalobacter canadensis</name>
    <dbReference type="NCBI Taxonomy" id="141389"/>
    <lineage>
        <taxon>Bacteria</taxon>
        <taxon>Pseudomonadati</taxon>
        <taxon>Pseudomonadota</taxon>
        <taxon>Gammaproteobacteria</taxon>
        <taxon>Oceanospirillales</taxon>
        <taxon>Halomonadaceae</taxon>
        <taxon>Chromohalobacter</taxon>
    </lineage>
</organism>
<keyword evidence="3" id="KW-0378">Hydrolase</keyword>
<evidence type="ECO:0000256" key="3">
    <source>
        <dbReference type="ARBA" id="ARBA00022801"/>
    </source>
</evidence>
<dbReference type="CDD" id="cd10283">
    <property type="entry name" value="MnuA_DNase1-like"/>
    <property type="match status" value="1"/>
</dbReference>
<dbReference type="Gene3D" id="1.10.150.320">
    <property type="entry name" value="Photosystem II 12 kDa extrinsic protein"/>
    <property type="match status" value="1"/>
</dbReference>
<keyword evidence="4" id="KW-0732">Signal</keyword>